<dbReference type="SUPFAM" id="SSF51735">
    <property type="entry name" value="NAD(P)-binding Rossmann-fold domains"/>
    <property type="match status" value="1"/>
</dbReference>
<feature type="domain" description="Phosphogluconate dehydrogenase NAD-binding putative C-terminal" evidence="2">
    <location>
        <begin position="188"/>
        <end position="257"/>
    </location>
</feature>
<dbReference type="RefSeq" id="WP_094844898.1">
    <property type="nucleotide sequence ID" value="NZ_NEVS01000004.1"/>
</dbReference>
<dbReference type="OrthoDB" id="943692at2"/>
<dbReference type="InterPro" id="IPR008927">
    <property type="entry name" value="6-PGluconate_DH-like_C_sf"/>
</dbReference>
<keyword evidence="4" id="KW-1185">Reference proteome</keyword>
<sequence length="294" mass="30542">MKIALIGCGEVGRCYAQAWRGRGHEIYAVGELRDDAEMQATVGGYGAALHAAPGPWLADADIVVSAVYGHAALAVASQALPHLRPDALYADFTTASAADMRAAAEIAAGRAIAFADVAIMGAIALLGDRTPLLCAGTGAAAAAAFASDSGAPARAIAGQAGDAVRLKLLRSIMTKGMESLTVECLVAAERMGLRDALYEVLADIDRTPLTAFMDSFARSHVLHAPRRLAEVGEAREQLIKAGLQPLVLDGVERLFARTTRGIEAARAANGGAPPEIPDTLPARLAWLTTLARQP</sequence>
<evidence type="ECO:0000313" key="4">
    <source>
        <dbReference type="Proteomes" id="UP000215767"/>
    </source>
</evidence>
<proteinExistence type="predicted"/>
<accession>A0A261UQ14</accession>
<evidence type="ECO:0000313" key="3">
    <source>
        <dbReference type="EMBL" id="OZI63637.1"/>
    </source>
</evidence>
<dbReference type="InterPro" id="IPR015814">
    <property type="entry name" value="Pgluconate_DH_NAD-bd_C"/>
</dbReference>
<dbReference type="Proteomes" id="UP000215767">
    <property type="component" value="Unassembled WGS sequence"/>
</dbReference>
<dbReference type="InterPro" id="IPR006115">
    <property type="entry name" value="6PGDH_NADP-bd"/>
</dbReference>
<dbReference type="Pfam" id="PF03446">
    <property type="entry name" value="NAD_binding_2"/>
    <property type="match status" value="1"/>
</dbReference>
<dbReference type="AlphaFoldDB" id="A0A261UQ14"/>
<dbReference type="InterPro" id="IPR013328">
    <property type="entry name" value="6PGD_dom2"/>
</dbReference>
<gene>
    <name evidence="3" type="ORF">CAL28_28200</name>
</gene>
<dbReference type="Gene3D" id="1.10.1040.10">
    <property type="entry name" value="N-(1-d-carboxylethyl)-l-norvaline Dehydrogenase, domain 2"/>
    <property type="match status" value="1"/>
</dbReference>
<protein>
    <submittedName>
        <fullName evidence="3">6-phosphogluconate dehydrogenase</fullName>
    </submittedName>
</protein>
<dbReference type="Pfam" id="PF09130">
    <property type="entry name" value="DUF1932"/>
    <property type="match status" value="1"/>
</dbReference>
<name>A0A261UQ14_9BORD</name>
<reference evidence="4" key="1">
    <citation type="submission" date="2017-05" db="EMBL/GenBank/DDBJ databases">
        <title>Complete and WGS of Bordetella genogroups.</title>
        <authorList>
            <person name="Spilker T."/>
            <person name="Lipuma J."/>
        </authorList>
    </citation>
    <scope>NUCLEOTIDE SEQUENCE [LARGE SCALE GENOMIC DNA]</scope>
    <source>
        <strain evidence="4">AU8856</strain>
    </source>
</reference>
<dbReference type="EMBL" id="NEVS01000004">
    <property type="protein sequence ID" value="OZI63637.1"/>
    <property type="molecule type" value="Genomic_DNA"/>
</dbReference>
<evidence type="ECO:0000259" key="1">
    <source>
        <dbReference type="Pfam" id="PF03446"/>
    </source>
</evidence>
<evidence type="ECO:0000259" key="2">
    <source>
        <dbReference type="Pfam" id="PF09130"/>
    </source>
</evidence>
<dbReference type="Gene3D" id="3.40.50.720">
    <property type="entry name" value="NAD(P)-binding Rossmann-like Domain"/>
    <property type="match status" value="1"/>
</dbReference>
<comment type="caution">
    <text evidence="3">The sequence shown here is derived from an EMBL/GenBank/DDBJ whole genome shotgun (WGS) entry which is preliminary data.</text>
</comment>
<dbReference type="SUPFAM" id="SSF48179">
    <property type="entry name" value="6-phosphogluconate dehydrogenase C-terminal domain-like"/>
    <property type="match status" value="1"/>
</dbReference>
<dbReference type="GO" id="GO:0050661">
    <property type="term" value="F:NADP binding"/>
    <property type="evidence" value="ECO:0007669"/>
    <property type="project" value="InterPro"/>
</dbReference>
<feature type="domain" description="6-phosphogluconate dehydrogenase NADP-binding" evidence="1">
    <location>
        <begin position="2"/>
        <end position="136"/>
    </location>
</feature>
<dbReference type="InterPro" id="IPR036291">
    <property type="entry name" value="NAD(P)-bd_dom_sf"/>
</dbReference>
<organism evidence="3 4">
    <name type="scientific">Bordetella genomosp. 11</name>
    <dbReference type="NCBI Taxonomy" id="1416808"/>
    <lineage>
        <taxon>Bacteria</taxon>
        <taxon>Pseudomonadati</taxon>
        <taxon>Pseudomonadota</taxon>
        <taxon>Betaproteobacteria</taxon>
        <taxon>Burkholderiales</taxon>
        <taxon>Alcaligenaceae</taxon>
        <taxon>Bordetella</taxon>
    </lineage>
</organism>